<proteinExistence type="predicted"/>
<accession>A0A9K3DBR6</accession>
<comment type="caution">
    <text evidence="1">The sequence shown here is derived from an EMBL/GenBank/DDBJ whole genome shotgun (WGS) entry which is preliminary data.</text>
</comment>
<evidence type="ECO:0000313" key="1">
    <source>
        <dbReference type="EMBL" id="GIQ90979.1"/>
    </source>
</evidence>
<gene>
    <name evidence="1" type="ORF">KIPB_014000</name>
</gene>
<name>A0A9K3DBR6_9EUKA</name>
<evidence type="ECO:0000313" key="2">
    <source>
        <dbReference type="Proteomes" id="UP000265618"/>
    </source>
</evidence>
<sequence length="62" mass="6545">MMLITLNTQVLAGGKLRDLITGDTITPRTVKGLLSLSALAMSGVQVIPADSRGMKYVLTEAL</sequence>
<dbReference type="Proteomes" id="UP000265618">
    <property type="component" value="Unassembled WGS sequence"/>
</dbReference>
<keyword evidence="2" id="KW-1185">Reference proteome</keyword>
<dbReference type="EMBL" id="BDIP01006959">
    <property type="protein sequence ID" value="GIQ90979.1"/>
    <property type="molecule type" value="Genomic_DNA"/>
</dbReference>
<organism evidence="1 2">
    <name type="scientific">Kipferlia bialata</name>
    <dbReference type="NCBI Taxonomy" id="797122"/>
    <lineage>
        <taxon>Eukaryota</taxon>
        <taxon>Metamonada</taxon>
        <taxon>Carpediemonas-like organisms</taxon>
        <taxon>Kipferlia</taxon>
    </lineage>
</organism>
<feature type="non-terminal residue" evidence="1">
    <location>
        <position position="1"/>
    </location>
</feature>
<dbReference type="AlphaFoldDB" id="A0A9K3DBR6"/>
<protein>
    <submittedName>
        <fullName evidence="1">Uncharacterized protein</fullName>
    </submittedName>
</protein>
<reference evidence="1 2" key="1">
    <citation type="journal article" date="2018" name="PLoS ONE">
        <title>The draft genome of Kipferlia bialata reveals reductive genome evolution in fornicate parasites.</title>
        <authorList>
            <person name="Tanifuji G."/>
            <person name="Takabayashi S."/>
            <person name="Kume K."/>
            <person name="Takagi M."/>
            <person name="Nakayama T."/>
            <person name="Kamikawa R."/>
            <person name="Inagaki Y."/>
            <person name="Hashimoto T."/>
        </authorList>
    </citation>
    <scope>NUCLEOTIDE SEQUENCE [LARGE SCALE GENOMIC DNA]</scope>
    <source>
        <strain evidence="1">NY0173</strain>
    </source>
</reference>